<accession>A0A1E3W5I2</accession>
<dbReference type="PANTHER" id="PTHR11735:SF11">
    <property type="entry name" value="TRNA THREONYLCARBAMOYLADENOSINE BIOSYNTHESIS PROTEIN TSAB"/>
    <property type="match status" value="1"/>
</dbReference>
<dbReference type="RefSeq" id="WP_083240261.1">
    <property type="nucleotide sequence ID" value="NZ_LPWG01000002.1"/>
</dbReference>
<dbReference type="NCBIfam" id="TIGR03725">
    <property type="entry name" value="T6A_YeaZ"/>
    <property type="match status" value="1"/>
</dbReference>
<keyword evidence="3" id="KW-1185">Reference proteome</keyword>
<dbReference type="STRING" id="1774968.AUC68_11680"/>
<proteinExistence type="predicted"/>
<dbReference type="InterPro" id="IPR000905">
    <property type="entry name" value="Gcp-like_dom"/>
</dbReference>
<dbReference type="AlphaFoldDB" id="A0A1E3W5I2"/>
<comment type="caution">
    <text evidence="2">The sequence shown here is derived from an EMBL/GenBank/DDBJ whole genome shotgun (WGS) entry which is preliminary data.</text>
</comment>
<evidence type="ECO:0000313" key="3">
    <source>
        <dbReference type="Proteomes" id="UP000094501"/>
    </source>
</evidence>
<dbReference type="SUPFAM" id="SSF53067">
    <property type="entry name" value="Actin-like ATPase domain"/>
    <property type="match status" value="2"/>
</dbReference>
<dbReference type="OrthoDB" id="9809995at2"/>
<feature type="domain" description="Gcp-like" evidence="1">
    <location>
        <begin position="26"/>
        <end position="132"/>
    </location>
</feature>
<dbReference type="Pfam" id="PF00814">
    <property type="entry name" value="TsaD"/>
    <property type="match status" value="1"/>
</dbReference>
<protein>
    <recommendedName>
        <fullName evidence="1">Gcp-like domain-containing protein</fullName>
    </recommendedName>
</protein>
<evidence type="ECO:0000313" key="2">
    <source>
        <dbReference type="EMBL" id="ODS01044.1"/>
    </source>
</evidence>
<dbReference type="PANTHER" id="PTHR11735">
    <property type="entry name" value="TRNA N6-ADENOSINE THREONYLCARBAMOYLTRANSFERASE"/>
    <property type="match status" value="1"/>
</dbReference>
<name>A0A1E3W5I2_9HYPH</name>
<dbReference type="Gene3D" id="3.30.420.40">
    <property type="match status" value="2"/>
</dbReference>
<dbReference type="GO" id="GO:0002949">
    <property type="term" value="P:tRNA threonylcarbamoyladenosine modification"/>
    <property type="evidence" value="ECO:0007669"/>
    <property type="project" value="InterPro"/>
</dbReference>
<dbReference type="EMBL" id="LPWG01000002">
    <property type="protein sequence ID" value="ODS01044.1"/>
    <property type="molecule type" value="Genomic_DNA"/>
</dbReference>
<dbReference type="InterPro" id="IPR043129">
    <property type="entry name" value="ATPase_NBD"/>
</dbReference>
<dbReference type="InterPro" id="IPR022496">
    <property type="entry name" value="T6A_TsaB"/>
</dbReference>
<sequence>MGVCSAAVLRTTGSGKTRVLREAEMMRGHAEALMPMVEAVLAEASLQPRDLDRIAATQGPGSFTGVRIAIAAARGLALTCGAALYGTDSLTVMARRALREGLAPDRPFAVAVDARRGMIYLGLYGTDGSRLDGPMLCTPPDAVDRLPKDLVLAAGSGAGLLAEAAVASGRPLDSTLPSLQPGAMALAELAAESADRTALLRPLYLRPPDAKPQNTALERRP</sequence>
<gene>
    <name evidence="2" type="ORF">AUC68_11680</name>
</gene>
<dbReference type="Proteomes" id="UP000094501">
    <property type="component" value="Unassembled WGS sequence"/>
</dbReference>
<dbReference type="GO" id="GO:0005829">
    <property type="term" value="C:cytosol"/>
    <property type="evidence" value="ECO:0007669"/>
    <property type="project" value="TreeGrafter"/>
</dbReference>
<evidence type="ECO:0000259" key="1">
    <source>
        <dbReference type="Pfam" id="PF00814"/>
    </source>
</evidence>
<reference evidence="2 3" key="1">
    <citation type="journal article" date="2016" name="Environ. Microbiol.">
        <title>New Methyloceanibacter diversity from North Sea sediments includes methanotroph containing solely the soluble methane monooxygenase.</title>
        <authorList>
            <person name="Vekeman B."/>
            <person name="Kerckhof F.M."/>
            <person name="Cremers G."/>
            <person name="de Vos P."/>
            <person name="Vandamme P."/>
            <person name="Boon N."/>
            <person name="Op den Camp H.J."/>
            <person name="Heylen K."/>
        </authorList>
    </citation>
    <scope>NUCLEOTIDE SEQUENCE [LARGE SCALE GENOMIC DNA]</scope>
    <source>
        <strain evidence="2 3">R-67174</strain>
    </source>
</reference>
<organism evidence="2 3">
    <name type="scientific">Methyloceanibacter methanicus</name>
    <dbReference type="NCBI Taxonomy" id="1774968"/>
    <lineage>
        <taxon>Bacteria</taxon>
        <taxon>Pseudomonadati</taxon>
        <taxon>Pseudomonadota</taxon>
        <taxon>Alphaproteobacteria</taxon>
        <taxon>Hyphomicrobiales</taxon>
        <taxon>Hyphomicrobiaceae</taxon>
        <taxon>Methyloceanibacter</taxon>
    </lineage>
</organism>